<dbReference type="SUPFAM" id="SSF50998">
    <property type="entry name" value="Quinoprotein alcohol dehydrogenase-like"/>
    <property type="match status" value="1"/>
</dbReference>
<proteinExistence type="predicted"/>
<dbReference type="Proteomes" id="UP000000485">
    <property type="component" value="Chromosome"/>
</dbReference>
<evidence type="ECO:0000313" key="4">
    <source>
        <dbReference type="Proteomes" id="UP000000485"/>
    </source>
</evidence>
<keyword evidence="4" id="KW-1185">Reference proteome</keyword>
<dbReference type="Gene3D" id="2.130.10.10">
    <property type="entry name" value="YVTN repeat-like/Quinoprotein amine dehydrogenase"/>
    <property type="match status" value="1"/>
</dbReference>
<keyword evidence="2" id="KW-1133">Transmembrane helix</keyword>
<keyword evidence="2" id="KW-0812">Transmembrane</keyword>
<evidence type="ECO:0000313" key="3">
    <source>
        <dbReference type="EMBL" id="AEI10929.1"/>
    </source>
</evidence>
<gene>
    <name evidence="3" type="ordered locus">Celgi_0407</name>
</gene>
<evidence type="ECO:0008006" key="5">
    <source>
        <dbReference type="Google" id="ProtNLM"/>
    </source>
</evidence>
<name>F8A5B2_CELGA</name>
<organism evidence="3 4">
    <name type="scientific">Cellulomonas gilvus (strain ATCC 13127 / NRRL B-14078)</name>
    <name type="common">Cellvibrio gilvus</name>
    <dbReference type="NCBI Taxonomy" id="593907"/>
    <lineage>
        <taxon>Bacteria</taxon>
        <taxon>Bacillati</taxon>
        <taxon>Actinomycetota</taxon>
        <taxon>Actinomycetes</taxon>
        <taxon>Micrococcales</taxon>
        <taxon>Cellulomonadaceae</taxon>
        <taxon>Cellulomonas</taxon>
    </lineage>
</organism>
<dbReference type="InterPro" id="IPR011047">
    <property type="entry name" value="Quinoprotein_ADH-like_sf"/>
</dbReference>
<evidence type="ECO:0000256" key="2">
    <source>
        <dbReference type="SAM" id="Phobius"/>
    </source>
</evidence>
<protein>
    <recommendedName>
        <fullName evidence="5">Pyrrolo-quinoline quinone</fullName>
    </recommendedName>
</protein>
<reference evidence="4" key="1">
    <citation type="submission" date="2011-04" db="EMBL/GenBank/DDBJ databases">
        <title>Complete sequence of Cellvibrio gilvus ATCC 13127.</title>
        <authorList>
            <person name="Lucas S."/>
            <person name="Han J."/>
            <person name="Lapidus A."/>
            <person name="Cheng J.-F."/>
            <person name="Goodwin L."/>
            <person name="Pitluck S."/>
            <person name="Peters L."/>
            <person name="Munk A."/>
            <person name="Detter J.C."/>
            <person name="Han C."/>
            <person name="Tapia R."/>
            <person name="Land M."/>
            <person name="Hauser L."/>
            <person name="Kyrpides N."/>
            <person name="Ivanova N."/>
            <person name="Ovchinnikova G."/>
            <person name="Pagani I."/>
            <person name="Mead D."/>
            <person name="Brumm P."/>
            <person name="Woyke T."/>
        </authorList>
    </citation>
    <scope>NUCLEOTIDE SEQUENCE [LARGE SCALE GENOMIC DNA]</scope>
    <source>
        <strain evidence="4">ATCC 13127 / NRRL B-14078</strain>
    </source>
</reference>
<evidence type="ECO:0000256" key="1">
    <source>
        <dbReference type="SAM" id="MobiDB-lite"/>
    </source>
</evidence>
<feature type="region of interest" description="Disordered" evidence="1">
    <location>
        <begin position="1"/>
        <end position="22"/>
    </location>
</feature>
<dbReference type="InterPro" id="IPR015943">
    <property type="entry name" value="WD40/YVTN_repeat-like_dom_sf"/>
</dbReference>
<dbReference type="STRING" id="593907.Celgi_0407"/>
<dbReference type="eggNOG" id="COG1520">
    <property type="taxonomic scope" value="Bacteria"/>
</dbReference>
<dbReference type="KEGG" id="cga:Celgi_0407"/>
<feature type="transmembrane region" description="Helical" evidence="2">
    <location>
        <begin position="27"/>
        <end position="47"/>
    </location>
</feature>
<feature type="compositionally biased region" description="Acidic residues" evidence="1">
    <location>
        <begin position="1"/>
        <end position="10"/>
    </location>
</feature>
<accession>F8A5B2</accession>
<dbReference type="HOGENOM" id="CLU_555169_0_0_11"/>
<dbReference type="EMBL" id="CP002665">
    <property type="protein sequence ID" value="AEI10929.1"/>
    <property type="molecule type" value="Genomic_DNA"/>
</dbReference>
<dbReference type="AlphaFoldDB" id="F8A5B2"/>
<sequence length="491" mass="51336">MQAVALDEEPPPPRAPRSDGPRRRVPLAAVLAGVLALVGVVAVQVTLDARDRMREDRLSGVAGVLQPVDGPLHALWHLGGGEEQLVGVPVAGRAVSVRSGLWRGDLDEQGWTPAEDATIRGYDARTGRPVWQVLFPLDAVESAELRRRPSEPRWTWCEALTGPRLLCALTSPALGGTRVAVIDGIDGRVLTTRALPEGAAWTTSGADLVVATRQSVPHGTGQGSAVGWLVVATDATTGAAQWHVRVPGVRPVDRVVPGTDRAVTDAELSARDGRVLLVHSGHAWSMADGRVERDVSVGVDGWAELGPGGALVWAPWSRPSEVRGLLVLADGREVPVRERLAAVTVDDGSADDVLLLSGTVATDTLVARDARTGDVRWTARGVTTPAVVLDGVVSAGTVDGVAAWRAATGERLLAVDLDGSPVFVGTDGYSLVAFAADGTLHGLAPDDGASRWTRDASTVLADTAGLHRVTAWDRHLLLTLTDGSAVLLASG</sequence>
<keyword evidence="2" id="KW-0472">Membrane</keyword>